<dbReference type="PANTHER" id="PTHR45833">
    <property type="entry name" value="METHIONINE SYNTHASE"/>
    <property type="match status" value="1"/>
</dbReference>
<dbReference type="UniPathway" id="UPA00051">
    <property type="reaction ID" value="UER00081"/>
</dbReference>
<keyword evidence="14" id="KW-0486">Methionine biosynthesis</keyword>
<dbReference type="SUPFAM" id="SSF51717">
    <property type="entry name" value="Dihydropteroate synthetase-like"/>
    <property type="match status" value="2"/>
</dbReference>
<keyword evidence="15" id="KW-0170">Cobalt</keyword>
<keyword evidence="11 18" id="KW-0479">Metal-binding</keyword>
<feature type="domain" description="AdoMet activation" evidence="22">
    <location>
        <begin position="1655"/>
        <end position="1992"/>
    </location>
</feature>
<feature type="domain" description="Pterin-binding" evidence="21">
    <location>
        <begin position="391"/>
        <end position="654"/>
    </location>
</feature>
<feature type="domain" description="Pterin-binding" evidence="21">
    <location>
        <begin position="1093"/>
        <end position="1356"/>
    </location>
</feature>
<feature type="binding site" evidence="18">
    <location>
        <position position="1043"/>
    </location>
    <ligand>
        <name>Zn(2+)</name>
        <dbReference type="ChEBI" id="CHEBI:29105"/>
    </ligand>
</feature>
<feature type="binding site" evidence="18">
    <location>
        <position position="277"/>
    </location>
    <ligand>
        <name>Zn(2+)</name>
        <dbReference type="ChEBI" id="CHEBI:29105"/>
    </ligand>
</feature>
<reference evidence="25 26" key="1">
    <citation type="journal article" date="2018" name="Plant J.">
        <title>Genome sequences of Chlorella sorokiniana UTEX 1602 and Micractinium conductrix SAG 241.80: implications to maltose excretion by a green alga.</title>
        <authorList>
            <person name="Arriola M.B."/>
            <person name="Velmurugan N."/>
            <person name="Zhang Y."/>
            <person name="Plunkett M.H."/>
            <person name="Hondzo H."/>
            <person name="Barney B.M."/>
        </authorList>
    </citation>
    <scope>NUCLEOTIDE SEQUENCE [LARGE SCALE GENOMIC DNA]</scope>
    <source>
        <strain evidence="25 26">SAG 241.80</strain>
    </source>
</reference>
<gene>
    <name evidence="25" type="ORF">C2E20_3390</name>
</gene>
<evidence type="ECO:0000256" key="14">
    <source>
        <dbReference type="ARBA" id="ARBA00023167"/>
    </source>
</evidence>
<feature type="domain" description="B12-binding" evidence="23">
    <location>
        <begin position="1504"/>
        <end position="1639"/>
    </location>
</feature>
<dbReference type="InterPro" id="IPR033706">
    <property type="entry name" value="Met_synthase_B12-bd"/>
</dbReference>
<evidence type="ECO:0000256" key="7">
    <source>
        <dbReference type="ARBA" id="ARBA00022605"/>
    </source>
</evidence>
<feature type="binding site" evidence="18">
    <location>
        <position position="340"/>
    </location>
    <ligand>
        <name>Zn(2+)</name>
        <dbReference type="ChEBI" id="CHEBI:29105"/>
    </ligand>
</feature>
<keyword evidence="7" id="KW-0028">Amino-acid biosynthesis</keyword>
<dbReference type="CDD" id="cd02069">
    <property type="entry name" value="methionine_synthase_B12_BD"/>
    <property type="match status" value="1"/>
</dbReference>
<dbReference type="EC" id="2.1.1.13" evidence="5"/>
<dbReference type="Gene3D" id="3.20.20.330">
    <property type="entry name" value="Homocysteine-binding-like domain"/>
    <property type="match status" value="2"/>
</dbReference>
<dbReference type="Gene3D" id="3.40.50.280">
    <property type="entry name" value="Cobalamin-binding domain"/>
    <property type="match status" value="1"/>
</dbReference>
<sequence length="1992" mass="219220">MATPNDPLAPVADLPPVPSYKQWVDPMAKSEAFGQLEALMQERIIFIDGAMGTMIQRYKLEEQDFRSERYKDHSDELKGNNDLLVLTRPDVIEEIHTAYLEGGADIIETNTFNGTTISQADYNLDQVEEVAEINRAAARLAKKATAAYMAAHPGSRKFVAGAIGPTNKTLSVSPSVENPALRGITYDEVEQAYFEQAKALYEGGVDMFLVETIFDTGNAKAAIYALERFFEEQRVRIPVFISGTIVDNSGRTLSGQTNEAFWNSVSHAKPMAIGLNCALGATDMKQYIANLSACADCYVFCYPNAGLPNAMGGYDQKGPEMAEEIRPFCEEGLVNAIGGCCGTSPEHIASIREMASAYPPRQRHEVPALMRLSGLEPLNYQPNAANMRETFLNIGERCNVAGSIIYKKAIVDGDYDKAVSIALSQVAAGAHVLDINMDDGLIDGVPAMTRFVNLLVSDPEASRVPFMIDSSKFFIIEAGLKCCQGKCIVNSISLKEGEEKFREQARIVKKHGSALVVMAFDEEGQAAGYTDKIRICQRAYRILVEEVGFNPQDIIFDPNILTVGTGLSEHNNYAVDFIRATREIKRQCPGAKISGGVSNIAFSFRGNEPVRRAFHSAFLHHACKAGMDMGIVNAAQVKADVYEQIDKELLEFVEDVLLNRCENATERMMEFAATLEPKCKPTAVRKLLQFSAGPTYTPKLNPIPAGVDPLAPVADLPPVPTYKSWSDPMATSEAFGQLEALMQERIIFIDGAMGTMIQRYKLEEQDFRGERYKDHSDELKGNNDLLVLTRPDVIEEIHTAYLEGGADIIETNTFNGTTISQADYNLDQVEEVAEINRAAARLAKKATAAYMAAHPGSRKFVAGAIGPTNKTLSVSPSVENPALRGITYDEVEQAYFEQAKALYEGGVDMFLVETIFDTGNAKAAIYALERFFEEQRVRIPVFISGTIVDNSGRTLSGQTNEAFWNSVSHAKPMAIGLNCALGATDMKQYIANLSACADCYVFCYPNAGLPNAMGGYDQKGPEMAEEIRPFCEEGLVNAIGGCCGTSPEHIASIREMASAYPPRQRHEVPALMRLSGLEPLNYQPNAANMRETFLNIGERCNVAGSIIYKKAIVDGDYDKAVSIALSQVAAGAHVLDINMDDGLIDGVPAMTRFVNLLVSDPEASRVPFMIDSSKFFIIEAGLKCCQGKCIVNSISLKEGEEKFREQARIVKKHGSALVVMAFDEEGQAAGYTDKIRICQRAYRILVEEVGFNPQDIIFDPNILTVGTGLSEHNNYAVDFIRATREIKRQCPGAKISGGVSNIAFSFRGNEPVRRAFHSAFLHHACKAGMDMGIVNAAQVKADVYEQIDKELLEFVEDVLLNRCENATERMMEFAATLEPKCKPTDLKRKGQAAGAAAGGAKEASWRDEPVEKRLEYALIKGIDKFVVADTEEARISGRYPRPLNVIEGPLMDGMNVVGDLFGAGKMFLPQVIKSARVMKRAVGHLVPFIEEEKRLSGATGDDNAGVIIMATVKGDVHDIGKNIVGVVMGCNNFKVVDVGVMCAWEKILDAALEHKADIIGLSGLITPSLDEMVTVAKRMEERGMKLPLLIGGATTSKMHTAVKIAPQYSGPVVYVLDASRSVPVAQSLLDHKQKEAFVEDVREQYAEMRDEFYAGLEDRKYLPLADAQKKGLQVDWADPANAPHKPALIGTKTWLDFPIEELLPYIDWNPFFQVWQLRGRYPNRGYPKIFNDETVGSEAKKLFEEAQDMLQEIIKGKKLRMVGIVGIYPANANGDDIEVYADESRGEVVARFHGLRQQAEKDSGEPYFCLSDFIAPRSTGTVDYLGMFANAATGLDLITEVHKAAGDDYSYIMAEALADRLAEALAEKLHEVVRREVWGYAADEALSVDDMLKVKYRGIRPAAGYPSQPDHTEKRTMWELMRVEEQVGMQLTDSCAMLPASAVSGLYFAAPFSSYFAVGKITQEQVNEYAARKKMPIEEAERWLRTMLAYEP</sequence>
<dbReference type="FunFam" id="3.40.50.280:FF:000001">
    <property type="entry name" value="Methionine synthase"/>
    <property type="match status" value="1"/>
</dbReference>
<dbReference type="InterPro" id="IPR011822">
    <property type="entry name" value="MetH"/>
</dbReference>
<keyword evidence="8" id="KW-0846">Cobalamin</keyword>
<evidence type="ECO:0000313" key="26">
    <source>
        <dbReference type="Proteomes" id="UP000239649"/>
    </source>
</evidence>
<dbReference type="PROSITE" id="PS50972">
    <property type="entry name" value="PTERIN_BINDING"/>
    <property type="match status" value="2"/>
</dbReference>
<evidence type="ECO:0000256" key="13">
    <source>
        <dbReference type="ARBA" id="ARBA00022833"/>
    </source>
</evidence>
<dbReference type="GO" id="GO:0050667">
    <property type="term" value="P:homocysteine metabolic process"/>
    <property type="evidence" value="ECO:0007669"/>
    <property type="project" value="TreeGrafter"/>
</dbReference>
<evidence type="ECO:0000256" key="3">
    <source>
        <dbReference type="ARBA" id="ARBA00005178"/>
    </source>
</evidence>
<dbReference type="Pfam" id="PF02310">
    <property type="entry name" value="B12-binding"/>
    <property type="match status" value="1"/>
</dbReference>
<dbReference type="FunFam" id="3.20.20.330:FF:000001">
    <property type="entry name" value="Methionine synthase"/>
    <property type="match status" value="2"/>
</dbReference>
<dbReference type="SMART" id="SM01018">
    <property type="entry name" value="B12-binding_2"/>
    <property type="match status" value="1"/>
</dbReference>
<dbReference type="InterPro" id="IPR003726">
    <property type="entry name" value="HCY_dom"/>
</dbReference>
<dbReference type="PROSITE" id="PS51337">
    <property type="entry name" value="B12_BINDING_NTER"/>
    <property type="match status" value="1"/>
</dbReference>
<dbReference type="InterPro" id="IPR011005">
    <property type="entry name" value="Dihydropteroate_synth-like_sf"/>
</dbReference>
<dbReference type="OrthoDB" id="564764at2759"/>
<dbReference type="Gene3D" id="3.20.20.20">
    <property type="entry name" value="Dihydropteroate synthase-like"/>
    <property type="match status" value="2"/>
</dbReference>
<dbReference type="Pfam" id="PF02965">
    <property type="entry name" value="Met_synt_B12"/>
    <property type="match status" value="1"/>
</dbReference>
<dbReference type="FunFam" id="1.10.1240.10:FF:000001">
    <property type="entry name" value="Methionine synthase"/>
    <property type="match status" value="1"/>
</dbReference>
<dbReference type="GO" id="GO:0008270">
    <property type="term" value="F:zinc ion binding"/>
    <property type="evidence" value="ECO:0007669"/>
    <property type="project" value="InterPro"/>
</dbReference>
<keyword evidence="13 18" id="KW-0862">Zinc</keyword>
<dbReference type="GO" id="GO:0005829">
    <property type="term" value="C:cytosol"/>
    <property type="evidence" value="ECO:0007669"/>
    <property type="project" value="TreeGrafter"/>
</dbReference>
<evidence type="ECO:0000256" key="2">
    <source>
        <dbReference type="ARBA" id="ARBA00001956"/>
    </source>
</evidence>
<dbReference type="GO" id="GO:0032259">
    <property type="term" value="P:methylation"/>
    <property type="evidence" value="ECO:0007669"/>
    <property type="project" value="UniProtKB-KW"/>
</dbReference>
<keyword evidence="6 19" id="KW-0489">Methyltransferase</keyword>
<evidence type="ECO:0000259" key="23">
    <source>
        <dbReference type="PROSITE" id="PS51332"/>
    </source>
</evidence>
<dbReference type="PROSITE" id="PS50970">
    <property type="entry name" value="HCY"/>
    <property type="match status" value="2"/>
</dbReference>
<evidence type="ECO:0000256" key="12">
    <source>
        <dbReference type="ARBA" id="ARBA00022737"/>
    </source>
</evidence>
<dbReference type="GO" id="GO:0046653">
    <property type="term" value="P:tetrahydrofolate metabolic process"/>
    <property type="evidence" value="ECO:0007669"/>
    <property type="project" value="TreeGrafter"/>
</dbReference>
<comment type="caution">
    <text evidence="25">The sequence shown here is derived from an EMBL/GenBank/DDBJ whole genome shotgun (WGS) entry which is preliminary data.</text>
</comment>
<dbReference type="Pfam" id="PF02607">
    <property type="entry name" value="B12-binding_2"/>
    <property type="match status" value="1"/>
</dbReference>
<dbReference type="InterPro" id="IPR050554">
    <property type="entry name" value="Met_Synthase/Corrinoid"/>
</dbReference>
<evidence type="ECO:0000256" key="17">
    <source>
        <dbReference type="ARBA" id="ARBA00031040"/>
    </source>
</evidence>
<dbReference type="PANTHER" id="PTHR45833:SF1">
    <property type="entry name" value="METHIONINE SYNTHASE"/>
    <property type="match status" value="1"/>
</dbReference>
<dbReference type="Gene3D" id="1.10.1240.10">
    <property type="entry name" value="Methionine synthase domain"/>
    <property type="match status" value="1"/>
</dbReference>
<comment type="pathway">
    <text evidence="3">Amino-acid biosynthesis; L-methionine biosynthesis via de novo pathway; L-methionine from L-homocysteine (MetH route): step 1/1.</text>
</comment>
<dbReference type="InterPro" id="IPR037010">
    <property type="entry name" value="VitB12-dep_Met_synth_activ_sf"/>
</dbReference>
<keyword evidence="10" id="KW-0949">S-adenosyl-L-methionine</keyword>
<dbReference type="InterPro" id="IPR003759">
    <property type="entry name" value="Cbl-bd_cap"/>
</dbReference>
<dbReference type="PROSITE" id="PS50974">
    <property type="entry name" value="ADOMET_ACTIVATION"/>
    <property type="match status" value="1"/>
</dbReference>
<keyword evidence="9 19" id="KW-0808">Transferase</keyword>
<dbReference type="CDD" id="cd00740">
    <property type="entry name" value="MeTr"/>
    <property type="match status" value="2"/>
</dbReference>
<evidence type="ECO:0000259" key="22">
    <source>
        <dbReference type="PROSITE" id="PS50974"/>
    </source>
</evidence>
<evidence type="ECO:0000259" key="24">
    <source>
        <dbReference type="PROSITE" id="PS51337"/>
    </source>
</evidence>
<dbReference type="GO" id="GO:0008705">
    <property type="term" value="F:methionine synthase activity"/>
    <property type="evidence" value="ECO:0007669"/>
    <property type="project" value="UniProtKB-EC"/>
</dbReference>
<keyword evidence="12" id="KW-0677">Repeat</keyword>
<dbReference type="InterPro" id="IPR006158">
    <property type="entry name" value="Cobalamin-bd"/>
</dbReference>
<dbReference type="STRING" id="554055.A0A2P6VGV0"/>
<comment type="similarity">
    <text evidence="4">Belongs to the vitamin-B12 dependent methionine synthase family.</text>
</comment>
<evidence type="ECO:0000256" key="19">
    <source>
        <dbReference type="PROSITE-ProRule" id="PRU00346"/>
    </source>
</evidence>
<feature type="binding site" evidence="18">
    <location>
        <position position="979"/>
    </location>
    <ligand>
        <name>Zn(2+)</name>
        <dbReference type="ChEBI" id="CHEBI:29105"/>
    </ligand>
</feature>
<dbReference type="Gene3D" id="1.10.288.10">
    <property type="entry name" value="Cobalamin-dependent Methionine Synthase, domain 2"/>
    <property type="match status" value="1"/>
</dbReference>
<evidence type="ECO:0000256" key="11">
    <source>
        <dbReference type="ARBA" id="ARBA00022723"/>
    </source>
</evidence>
<dbReference type="InterPro" id="IPR036724">
    <property type="entry name" value="Cobalamin-bd_sf"/>
</dbReference>
<dbReference type="InterPro" id="IPR000489">
    <property type="entry name" value="Pterin-binding_dom"/>
</dbReference>
<dbReference type="Gene3D" id="3.10.196.10">
    <property type="entry name" value="Vitamin B12-dependent methionine synthase, activation domain"/>
    <property type="match status" value="1"/>
</dbReference>
<dbReference type="SUPFAM" id="SSF56507">
    <property type="entry name" value="Methionine synthase activation domain-like"/>
    <property type="match status" value="1"/>
</dbReference>
<dbReference type="NCBIfam" id="TIGR02082">
    <property type="entry name" value="metH"/>
    <property type="match status" value="1"/>
</dbReference>
<dbReference type="SUPFAM" id="SSF47644">
    <property type="entry name" value="Methionine synthase domain"/>
    <property type="match status" value="1"/>
</dbReference>
<dbReference type="GO" id="GO:0031419">
    <property type="term" value="F:cobalamin binding"/>
    <property type="evidence" value="ECO:0007669"/>
    <property type="project" value="UniProtKB-KW"/>
</dbReference>
<dbReference type="InterPro" id="IPR036594">
    <property type="entry name" value="Meth_synthase_dom"/>
</dbReference>
<name>A0A2P6VGV0_9CHLO</name>
<dbReference type="Pfam" id="PF02574">
    <property type="entry name" value="S-methyl_trans"/>
    <property type="match status" value="2"/>
</dbReference>
<evidence type="ECO:0000256" key="5">
    <source>
        <dbReference type="ARBA" id="ARBA00012032"/>
    </source>
</evidence>
<comment type="cofactor">
    <cofactor evidence="2">
        <name>methylcob(III)alamin</name>
        <dbReference type="ChEBI" id="CHEBI:28115"/>
    </cofactor>
</comment>
<dbReference type="Pfam" id="PF00809">
    <property type="entry name" value="Pterin_bind"/>
    <property type="match status" value="2"/>
</dbReference>
<keyword evidence="26" id="KW-1185">Reference proteome</keyword>
<dbReference type="SUPFAM" id="SSF52242">
    <property type="entry name" value="Cobalamin (vitamin B12)-binding domain"/>
    <property type="match status" value="1"/>
</dbReference>
<evidence type="ECO:0000259" key="20">
    <source>
        <dbReference type="PROSITE" id="PS50970"/>
    </source>
</evidence>
<feature type="domain" description="Hcy-binding" evidence="20">
    <location>
        <begin position="33"/>
        <end position="355"/>
    </location>
</feature>
<evidence type="ECO:0000256" key="1">
    <source>
        <dbReference type="ARBA" id="ARBA00001947"/>
    </source>
</evidence>
<evidence type="ECO:0000256" key="10">
    <source>
        <dbReference type="ARBA" id="ARBA00022691"/>
    </source>
</evidence>
<dbReference type="EMBL" id="LHPF02000007">
    <property type="protein sequence ID" value="PSC73315.1"/>
    <property type="molecule type" value="Genomic_DNA"/>
</dbReference>
<evidence type="ECO:0000256" key="15">
    <source>
        <dbReference type="ARBA" id="ARBA00023285"/>
    </source>
</evidence>
<feature type="binding site" evidence="18">
    <location>
        <position position="341"/>
    </location>
    <ligand>
        <name>Zn(2+)</name>
        <dbReference type="ChEBI" id="CHEBI:29105"/>
    </ligand>
</feature>
<feature type="domain" description="B12-binding N-terminal" evidence="24">
    <location>
        <begin position="1401"/>
        <end position="1497"/>
    </location>
</feature>
<feature type="binding site" evidence="18">
    <location>
        <position position="1042"/>
    </location>
    <ligand>
        <name>Zn(2+)</name>
        <dbReference type="ChEBI" id="CHEBI:29105"/>
    </ligand>
</feature>
<accession>A0A2P6VGV0</accession>
<evidence type="ECO:0000256" key="9">
    <source>
        <dbReference type="ARBA" id="ARBA00022679"/>
    </source>
</evidence>
<protein>
    <recommendedName>
        <fullName evidence="5">methionine synthase</fullName>
        <ecNumber evidence="5">2.1.1.13</ecNumber>
    </recommendedName>
    <alternativeName>
        <fullName evidence="17">5-methyltetrahydrofolate--homocysteine methyltransferase</fullName>
    </alternativeName>
    <alternativeName>
        <fullName evidence="16">Vitamin-B12 dependent methionine synthase</fullName>
    </alternativeName>
</protein>
<proteinExistence type="inferred from homology"/>
<feature type="domain" description="Hcy-binding" evidence="20">
    <location>
        <begin position="735"/>
        <end position="1057"/>
    </location>
</feature>
<evidence type="ECO:0000259" key="21">
    <source>
        <dbReference type="PROSITE" id="PS50972"/>
    </source>
</evidence>
<comment type="cofactor">
    <cofactor evidence="1 18">
        <name>Zn(2+)</name>
        <dbReference type="ChEBI" id="CHEBI:29105"/>
    </cofactor>
</comment>
<evidence type="ECO:0000256" key="16">
    <source>
        <dbReference type="ARBA" id="ARBA00030163"/>
    </source>
</evidence>
<dbReference type="PROSITE" id="PS51332">
    <property type="entry name" value="B12_BINDING"/>
    <property type="match status" value="1"/>
</dbReference>
<evidence type="ECO:0000313" key="25">
    <source>
        <dbReference type="EMBL" id="PSC73315.1"/>
    </source>
</evidence>
<evidence type="ECO:0000256" key="18">
    <source>
        <dbReference type="PROSITE-ProRule" id="PRU00333"/>
    </source>
</evidence>
<evidence type="ECO:0000256" key="8">
    <source>
        <dbReference type="ARBA" id="ARBA00022628"/>
    </source>
</evidence>
<dbReference type="NCBIfam" id="NF007024">
    <property type="entry name" value="PRK09490.1"/>
    <property type="match status" value="1"/>
</dbReference>
<organism evidence="25 26">
    <name type="scientific">Micractinium conductrix</name>
    <dbReference type="NCBI Taxonomy" id="554055"/>
    <lineage>
        <taxon>Eukaryota</taxon>
        <taxon>Viridiplantae</taxon>
        <taxon>Chlorophyta</taxon>
        <taxon>core chlorophytes</taxon>
        <taxon>Trebouxiophyceae</taxon>
        <taxon>Chlorellales</taxon>
        <taxon>Chlorellaceae</taxon>
        <taxon>Chlorella clade</taxon>
        <taxon>Micractinium</taxon>
    </lineage>
</organism>
<dbReference type="FunFam" id="3.20.20.20:FF:000002">
    <property type="entry name" value="Methionine synthase"/>
    <property type="match status" value="2"/>
</dbReference>
<evidence type="ECO:0000256" key="4">
    <source>
        <dbReference type="ARBA" id="ARBA00010398"/>
    </source>
</evidence>
<dbReference type="InterPro" id="IPR004223">
    <property type="entry name" value="VitB12-dep_Met_synth_activ_dom"/>
</dbReference>
<dbReference type="InterPro" id="IPR036589">
    <property type="entry name" value="HCY_dom_sf"/>
</dbReference>
<dbReference type="Proteomes" id="UP000239649">
    <property type="component" value="Unassembled WGS sequence"/>
</dbReference>
<evidence type="ECO:0000256" key="6">
    <source>
        <dbReference type="ARBA" id="ARBA00022603"/>
    </source>
</evidence>
<dbReference type="SUPFAM" id="SSF82282">
    <property type="entry name" value="Homocysteine S-methyltransferase"/>
    <property type="match status" value="2"/>
</dbReference>